<comment type="cofactor">
    <cofactor evidence="1">
        <name>FAD</name>
        <dbReference type="ChEBI" id="CHEBI:57692"/>
    </cofactor>
</comment>
<gene>
    <name evidence="7" type="ORF">MESMUL_09640</name>
</gene>
<feature type="chain" id="PRO_5017318084" evidence="5">
    <location>
        <begin position="27"/>
        <end position="526"/>
    </location>
</feature>
<keyword evidence="5" id="KW-0732">Signal</keyword>
<evidence type="ECO:0000256" key="5">
    <source>
        <dbReference type="SAM" id="SignalP"/>
    </source>
</evidence>
<dbReference type="InterPro" id="IPR006311">
    <property type="entry name" value="TAT_signal"/>
</dbReference>
<keyword evidence="8" id="KW-1185">Reference proteome</keyword>
<name>A0A388SDU6_9BURK</name>
<evidence type="ECO:0000256" key="4">
    <source>
        <dbReference type="ARBA" id="ARBA00023002"/>
    </source>
</evidence>
<reference evidence="7 8" key="1">
    <citation type="journal article" date="2018" name="Int. J. Syst. Evol. Microbiol.">
        <title>Mesosutterella multiformis gen. nov., sp. nov., a member of the family Sutterellaceae and Sutterella megalosphaeroides sp. nov., isolated from human faeces.</title>
        <authorList>
            <person name="Sakamoto M."/>
            <person name="Ikeyama N."/>
            <person name="Kunihiro T."/>
            <person name="Iino T."/>
            <person name="Yuki M."/>
            <person name="Ohkuma M."/>
        </authorList>
    </citation>
    <scope>NUCLEOTIDE SEQUENCE [LARGE SCALE GENOMIC DNA]</scope>
    <source>
        <strain evidence="7 8">4NBBH2</strain>
    </source>
</reference>
<dbReference type="SUPFAM" id="SSF56425">
    <property type="entry name" value="Succinate dehydrogenase/fumarate reductase flavoprotein, catalytic domain"/>
    <property type="match status" value="1"/>
</dbReference>
<proteinExistence type="predicted"/>
<evidence type="ECO:0000313" key="7">
    <source>
        <dbReference type="EMBL" id="GBO93610.1"/>
    </source>
</evidence>
<dbReference type="Gene3D" id="3.90.700.10">
    <property type="entry name" value="Succinate dehydrogenase/fumarate reductase flavoprotein, catalytic domain"/>
    <property type="match status" value="1"/>
</dbReference>
<evidence type="ECO:0000313" key="8">
    <source>
        <dbReference type="Proteomes" id="UP000266091"/>
    </source>
</evidence>
<keyword evidence="3" id="KW-0274">FAD</keyword>
<dbReference type="InterPro" id="IPR036188">
    <property type="entry name" value="FAD/NAD-bd_sf"/>
</dbReference>
<dbReference type="PROSITE" id="PS51318">
    <property type="entry name" value="TAT"/>
    <property type="match status" value="1"/>
</dbReference>
<accession>A0A388SDU6</accession>
<dbReference type="GO" id="GO:0016491">
    <property type="term" value="F:oxidoreductase activity"/>
    <property type="evidence" value="ECO:0007669"/>
    <property type="project" value="UniProtKB-KW"/>
</dbReference>
<dbReference type="GO" id="GO:0008202">
    <property type="term" value="P:steroid metabolic process"/>
    <property type="evidence" value="ECO:0007669"/>
    <property type="project" value="UniProtKB-ARBA"/>
</dbReference>
<comment type="caution">
    <text evidence="7">The sequence shown here is derived from an EMBL/GenBank/DDBJ whole genome shotgun (WGS) entry which is preliminary data.</text>
</comment>
<dbReference type="PANTHER" id="PTHR43400">
    <property type="entry name" value="FUMARATE REDUCTASE"/>
    <property type="match status" value="1"/>
</dbReference>
<sequence length="526" mass="57433">MNFNRRNLLKGGAAAVASLPFASAIAKPYSKDIRWDKETDVLVVGYGSAGACAAITAHDAGAKVLIVEKMKEGGGNTAVSSGGFMIPKNEADALTYLNATYDFADSEKDPELLKVFCKEIMGVKSFMEGLKPDTKLWVYGHAGFQNLKGWEAIDKWRVRGKKRGGDCLFDLYRYAVEENRRIPIMLNTAVKQLIKNGDEVVGVVAVADGKEINIKAKRAVILACGGYEFDQESLTTFAQGHKFHALGNPGNTGDGVRLAQSAGARLWHMTAYSCPLGCELPGCKAAMQIQMMSPSFIWVDQDGKRFCDEFSADGHTRAYMVNRFDPITHRYPYIPCYVVFDDVAFKRGPIGSITSGYSVNREGYKWSFDNSKEVASGVIKKADSLKELAKIIGVPAENLEASVKKWNEDVKAGKDTQFARPIHNPHKSVVHIERKSGSIVSAPLAENGPYYAIVLYPTMLNTQGGPKKDVNGHVMTPENKPVPRLYAAGELGSMWGNIYQGATNNAECIVFGRLAGRAAAAEKSWS</sequence>
<dbReference type="EMBL" id="BGZJ01000001">
    <property type="protein sequence ID" value="GBO93610.1"/>
    <property type="molecule type" value="Genomic_DNA"/>
</dbReference>
<dbReference type="RefSeq" id="WP_116269960.1">
    <property type="nucleotide sequence ID" value="NZ_BGZJ01000001.1"/>
</dbReference>
<protein>
    <submittedName>
        <fullName evidence="7">FAD-binding dehydrogenase</fullName>
    </submittedName>
</protein>
<feature type="domain" description="FAD-dependent oxidoreductase 2 FAD-binding" evidence="6">
    <location>
        <begin position="40"/>
        <end position="504"/>
    </location>
</feature>
<dbReference type="SUPFAM" id="SSF51905">
    <property type="entry name" value="FAD/NAD(P)-binding domain"/>
    <property type="match status" value="1"/>
</dbReference>
<dbReference type="PANTHER" id="PTHR43400:SF10">
    <property type="entry name" value="3-OXOSTEROID 1-DEHYDROGENASE"/>
    <property type="match status" value="1"/>
</dbReference>
<dbReference type="Proteomes" id="UP000266091">
    <property type="component" value="Unassembled WGS sequence"/>
</dbReference>
<evidence type="ECO:0000256" key="2">
    <source>
        <dbReference type="ARBA" id="ARBA00022630"/>
    </source>
</evidence>
<dbReference type="InterPro" id="IPR050315">
    <property type="entry name" value="FAD-oxidoreductase_2"/>
</dbReference>
<keyword evidence="4" id="KW-0560">Oxidoreductase</keyword>
<organism evidence="7 8">
    <name type="scientific">Mesosutterella multiformis</name>
    <dbReference type="NCBI Taxonomy" id="2259133"/>
    <lineage>
        <taxon>Bacteria</taxon>
        <taxon>Pseudomonadati</taxon>
        <taxon>Pseudomonadota</taxon>
        <taxon>Betaproteobacteria</taxon>
        <taxon>Burkholderiales</taxon>
        <taxon>Sutterellaceae</taxon>
        <taxon>Mesosutterella</taxon>
    </lineage>
</organism>
<evidence type="ECO:0000256" key="1">
    <source>
        <dbReference type="ARBA" id="ARBA00001974"/>
    </source>
</evidence>
<dbReference type="AlphaFoldDB" id="A0A388SDU6"/>
<keyword evidence="2" id="KW-0285">Flavoprotein</keyword>
<evidence type="ECO:0000256" key="3">
    <source>
        <dbReference type="ARBA" id="ARBA00022827"/>
    </source>
</evidence>
<feature type="signal peptide" evidence="5">
    <location>
        <begin position="1"/>
        <end position="26"/>
    </location>
</feature>
<dbReference type="Pfam" id="PF00890">
    <property type="entry name" value="FAD_binding_2"/>
    <property type="match status" value="1"/>
</dbReference>
<dbReference type="InterPro" id="IPR027477">
    <property type="entry name" value="Succ_DH/fumarate_Rdtase_cat_sf"/>
</dbReference>
<dbReference type="InterPro" id="IPR003953">
    <property type="entry name" value="FAD-dep_OxRdtase_2_FAD-bd"/>
</dbReference>
<dbReference type="OrthoDB" id="9156953at2"/>
<dbReference type="Gene3D" id="3.50.50.60">
    <property type="entry name" value="FAD/NAD(P)-binding domain"/>
    <property type="match status" value="2"/>
</dbReference>
<evidence type="ECO:0000259" key="6">
    <source>
        <dbReference type="Pfam" id="PF00890"/>
    </source>
</evidence>